<protein>
    <submittedName>
        <fullName evidence="1">Uncharacterized protein</fullName>
    </submittedName>
</protein>
<name>A0A286FDF8_9BACT</name>
<dbReference type="EMBL" id="OCNH01000001">
    <property type="protein sequence ID" value="SOD81019.1"/>
    <property type="molecule type" value="Genomic_DNA"/>
</dbReference>
<sequence length="75" mass="8436">METTALNAYGDFQEVIGRIEGDQLTAYGQAMRQGKTTDAIELRLQRLNLIRKAAAYWSPEGIQKATIYLKLFANV</sequence>
<reference evidence="2" key="1">
    <citation type="submission" date="2017-09" db="EMBL/GenBank/DDBJ databases">
        <authorList>
            <person name="Varghese N."/>
            <person name="Submissions S."/>
        </authorList>
    </citation>
    <scope>NUCLEOTIDE SEQUENCE [LARGE SCALE GENOMIC DNA]</scope>
    <source>
        <strain evidence="2">DSM 29961</strain>
    </source>
</reference>
<dbReference type="RefSeq" id="WP_097125264.1">
    <property type="nucleotide sequence ID" value="NZ_OCNH01000001.1"/>
</dbReference>
<accession>A0A286FDF8</accession>
<dbReference type="AlphaFoldDB" id="A0A286FDF8"/>
<evidence type="ECO:0000313" key="1">
    <source>
        <dbReference type="EMBL" id="SOD81019.1"/>
    </source>
</evidence>
<gene>
    <name evidence="1" type="ORF">SAMN06269250_1647</name>
</gene>
<keyword evidence="2" id="KW-1185">Reference proteome</keyword>
<evidence type="ECO:0000313" key="2">
    <source>
        <dbReference type="Proteomes" id="UP000219452"/>
    </source>
</evidence>
<organism evidence="1 2">
    <name type="scientific">Spirosoma fluviale</name>
    <dbReference type="NCBI Taxonomy" id="1597977"/>
    <lineage>
        <taxon>Bacteria</taxon>
        <taxon>Pseudomonadati</taxon>
        <taxon>Bacteroidota</taxon>
        <taxon>Cytophagia</taxon>
        <taxon>Cytophagales</taxon>
        <taxon>Cytophagaceae</taxon>
        <taxon>Spirosoma</taxon>
    </lineage>
</organism>
<proteinExistence type="predicted"/>
<dbReference type="Proteomes" id="UP000219452">
    <property type="component" value="Unassembled WGS sequence"/>
</dbReference>